<organism evidence="4 5">
    <name type="scientific">Armillaria ostoyae</name>
    <name type="common">Armillaria root rot fungus</name>
    <dbReference type="NCBI Taxonomy" id="47428"/>
    <lineage>
        <taxon>Eukaryota</taxon>
        <taxon>Fungi</taxon>
        <taxon>Dikarya</taxon>
        <taxon>Basidiomycota</taxon>
        <taxon>Agaricomycotina</taxon>
        <taxon>Agaricomycetes</taxon>
        <taxon>Agaricomycetidae</taxon>
        <taxon>Agaricales</taxon>
        <taxon>Marasmiineae</taxon>
        <taxon>Physalacriaceae</taxon>
        <taxon>Armillaria</taxon>
    </lineage>
</organism>
<protein>
    <recommendedName>
        <fullName evidence="3">Yeast cell wall synthesis Kre9/Knh1-like N-terminal domain-containing protein</fullName>
    </recommendedName>
</protein>
<gene>
    <name evidence="4" type="ORF">ARMOST_07477</name>
</gene>
<dbReference type="Proteomes" id="UP000219338">
    <property type="component" value="Unassembled WGS sequence"/>
</dbReference>
<dbReference type="EMBL" id="FUEG01000004">
    <property type="protein sequence ID" value="SJL04117.1"/>
    <property type="molecule type" value="Genomic_DNA"/>
</dbReference>
<dbReference type="OMA" id="TWDTANH"/>
<feature type="domain" description="Yeast cell wall synthesis Kre9/Knh1-like N-terminal" evidence="3">
    <location>
        <begin position="35"/>
        <end position="122"/>
    </location>
</feature>
<keyword evidence="1 2" id="KW-0732">Signal</keyword>
<evidence type="ECO:0000313" key="5">
    <source>
        <dbReference type="Proteomes" id="UP000219338"/>
    </source>
</evidence>
<dbReference type="OrthoDB" id="2317741at2759"/>
<name>A0A284R5W7_ARMOS</name>
<feature type="chain" id="PRO_5012312266" description="Yeast cell wall synthesis Kre9/Knh1-like N-terminal domain-containing protein" evidence="2">
    <location>
        <begin position="20"/>
        <end position="128"/>
    </location>
</feature>
<proteinExistence type="predicted"/>
<reference evidence="5" key="1">
    <citation type="journal article" date="2017" name="Nat. Ecol. Evol.">
        <title>Genome expansion and lineage-specific genetic innovations in the forest pathogenic fungi Armillaria.</title>
        <authorList>
            <person name="Sipos G."/>
            <person name="Prasanna A.N."/>
            <person name="Walter M.C."/>
            <person name="O'Connor E."/>
            <person name="Balint B."/>
            <person name="Krizsan K."/>
            <person name="Kiss B."/>
            <person name="Hess J."/>
            <person name="Varga T."/>
            <person name="Slot J."/>
            <person name="Riley R."/>
            <person name="Boka B."/>
            <person name="Rigling D."/>
            <person name="Barry K."/>
            <person name="Lee J."/>
            <person name="Mihaltcheva S."/>
            <person name="LaButti K."/>
            <person name="Lipzen A."/>
            <person name="Waldron R."/>
            <person name="Moloney N.M."/>
            <person name="Sperisen C."/>
            <person name="Kredics L."/>
            <person name="Vagvoelgyi C."/>
            <person name="Patrignani A."/>
            <person name="Fitzpatrick D."/>
            <person name="Nagy I."/>
            <person name="Doyle S."/>
            <person name="Anderson J.B."/>
            <person name="Grigoriev I.V."/>
            <person name="Gueldener U."/>
            <person name="Muensterkoetter M."/>
            <person name="Nagy L.G."/>
        </authorList>
    </citation>
    <scope>NUCLEOTIDE SEQUENCE [LARGE SCALE GENOMIC DNA]</scope>
    <source>
        <strain evidence="5">C18/9</strain>
    </source>
</reference>
<sequence length="128" mass="13843">MKLTLPITMLTALVASAFATPIHVARDVYAPPVTSPDVSTIWTVNTTQTVTWDTSNPPAQITNRFGSIRLRKGDSTLPLVLADGFDILLGEFKVTVPWVVEGDDYSIVLFGDSGNWSPEFTITGGPAY</sequence>
<feature type="signal peptide" evidence="2">
    <location>
        <begin position="1"/>
        <end position="19"/>
    </location>
</feature>
<keyword evidence="5" id="KW-1185">Reference proteome</keyword>
<evidence type="ECO:0000313" key="4">
    <source>
        <dbReference type="EMBL" id="SJL04117.1"/>
    </source>
</evidence>
<evidence type="ECO:0000256" key="2">
    <source>
        <dbReference type="SAM" id="SignalP"/>
    </source>
</evidence>
<dbReference type="AlphaFoldDB" id="A0A284R5W7"/>
<evidence type="ECO:0000259" key="3">
    <source>
        <dbReference type="Pfam" id="PF10342"/>
    </source>
</evidence>
<accession>A0A284R5W7</accession>
<dbReference type="Pfam" id="PF10342">
    <property type="entry name" value="Kre9_KNH"/>
    <property type="match status" value="1"/>
</dbReference>
<evidence type="ECO:0000256" key="1">
    <source>
        <dbReference type="ARBA" id="ARBA00022729"/>
    </source>
</evidence>
<dbReference type="InterPro" id="IPR018466">
    <property type="entry name" value="Kre9/Knh1-like_N"/>
</dbReference>